<evidence type="ECO:0000256" key="6">
    <source>
        <dbReference type="ARBA" id="ARBA00023014"/>
    </source>
</evidence>
<dbReference type="EC" id="1.14.13.83" evidence="8"/>
<dbReference type="InterPro" id="IPR012798">
    <property type="entry name" value="Cbl_synth_CobG-like"/>
</dbReference>
<sequence length="374" mass="39655">MSEPVVKGWCPGAYRPMMSGDGLIVRVRPRLGRLSRAQVLGLCEAAATHSGGIIDLTNRANLQLRGVAEDAHEPLLAQLFALGLVDADPETESRRNLIVAPFWQPGDLIHRIAAELSNRLHELPDLPAKFGFSVDCSVSPLLAGESADIRVERTATGGILVRADGRTAGRAVAPEEAVDTVLALAHWFATNRGEARRMAVVSDQLGEDWAQEFSAPPRPRPDAGPHADGMMVGVPFGSTSAPALAALVEQTGAQAVTVTPWRLLHLPGVAHVRRPGFITEPGDPLLATHACPGAPLCPQGTVATRDLARALAPRVGGGLHVSGCAKGCAYPRPAPRTLVGREGAFDLVREGCSWDEPELRALSPDTLLNRPELL</sequence>
<comment type="caution">
    <text evidence="8">The sequence shown here is derived from an EMBL/GenBank/DDBJ whole genome shotgun (WGS) entry which is preliminary data.</text>
</comment>
<evidence type="ECO:0000256" key="2">
    <source>
        <dbReference type="ARBA" id="ARBA00022617"/>
    </source>
</evidence>
<organism evidence="8 9">
    <name type="scientific">Arenibacterium halophilum</name>
    <dbReference type="NCBI Taxonomy" id="2583821"/>
    <lineage>
        <taxon>Bacteria</taxon>
        <taxon>Pseudomonadati</taxon>
        <taxon>Pseudomonadota</taxon>
        <taxon>Alphaproteobacteria</taxon>
        <taxon>Rhodobacterales</taxon>
        <taxon>Paracoccaceae</taxon>
        <taxon>Arenibacterium</taxon>
    </lineage>
</organism>
<keyword evidence="2" id="KW-0349">Heme</keyword>
<dbReference type="InterPro" id="IPR045854">
    <property type="entry name" value="NO2/SO3_Rdtase_4Fe4S_sf"/>
</dbReference>
<proteinExistence type="predicted"/>
<accession>A0ABY2XAK0</accession>
<gene>
    <name evidence="8" type="primary">cobG</name>
    <name evidence="8" type="ORF">FGK64_09335</name>
</gene>
<dbReference type="EMBL" id="VCPC01000002">
    <property type="protein sequence ID" value="TMV12984.1"/>
    <property type="molecule type" value="Genomic_DNA"/>
</dbReference>
<evidence type="ECO:0000313" key="8">
    <source>
        <dbReference type="EMBL" id="TMV12984.1"/>
    </source>
</evidence>
<evidence type="ECO:0000256" key="3">
    <source>
        <dbReference type="ARBA" id="ARBA00022723"/>
    </source>
</evidence>
<protein>
    <submittedName>
        <fullName evidence="8">Precorrin-3B synthase</fullName>
        <ecNumber evidence="8">1.14.13.83</ecNumber>
    </submittedName>
</protein>
<evidence type="ECO:0000313" key="9">
    <source>
        <dbReference type="Proteomes" id="UP001191082"/>
    </source>
</evidence>
<dbReference type="NCBIfam" id="TIGR02435">
    <property type="entry name" value="CobG"/>
    <property type="match status" value="1"/>
</dbReference>
<dbReference type="InterPro" id="IPR036136">
    <property type="entry name" value="Nit/Sulf_reduc_fer-like_dom_sf"/>
</dbReference>
<keyword evidence="3" id="KW-0479">Metal-binding</keyword>
<keyword evidence="5" id="KW-0408">Iron</keyword>
<keyword evidence="1" id="KW-0004">4Fe-4S</keyword>
<dbReference type="InterPro" id="IPR051329">
    <property type="entry name" value="NIR_SIR_4Fe-4S"/>
</dbReference>
<dbReference type="Gene3D" id="3.30.413.10">
    <property type="entry name" value="Sulfite Reductase Hemoprotein, domain 1"/>
    <property type="match status" value="2"/>
</dbReference>
<keyword evidence="4 8" id="KW-0560">Oxidoreductase</keyword>
<dbReference type="InterPro" id="IPR005117">
    <property type="entry name" value="NiRdtase/SiRdtase_haem-b_fer"/>
</dbReference>
<feature type="domain" description="Nitrite/Sulfite reductase ferredoxin-like" evidence="7">
    <location>
        <begin position="16"/>
        <end position="79"/>
    </location>
</feature>
<dbReference type="GO" id="GO:0043818">
    <property type="term" value="F:precorrin-3B synthase activity"/>
    <property type="evidence" value="ECO:0007669"/>
    <property type="project" value="UniProtKB-EC"/>
</dbReference>
<evidence type="ECO:0000256" key="1">
    <source>
        <dbReference type="ARBA" id="ARBA00022485"/>
    </source>
</evidence>
<keyword evidence="6" id="KW-0411">Iron-sulfur</keyword>
<dbReference type="Proteomes" id="UP001191082">
    <property type="component" value="Unassembled WGS sequence"/>
</dbReference>
<dbReference type="PANTHER" id="PTHR32439:SF9">
    <property type="entry name" value="BLR3264 PROTEIN"/>
    <property type="match status" value="1"/>
</dbReference>
<name>A0ABY2XAK0_9RHOB</name>
<evidence type="ECO:0000259" key="7">
    <source>
        <dbReference type="Pfam" id="PF03460"/>
    </source>
</evidence>
<evidence type="ECO:0000256" key="4">
    <source>
        <dbReference type="ARBA" id="ARBA00023002"/>
    </source>
</evidence>
<dbReference type="Pfam" id="PF03460">
    <property type="entry name" value="NIR_SIR_ferr"/>
    <property type="match status" value="1"/>
</dbReference>
<dbReference type="Gene3D" id="3.90.480.10">
    <property type="entry name" value="Sulfite Reductase Hemoprotein,Domain 2"/>
    <property type="match status" value="1"/>
</dbReference>
<keyword evidence="9" id="KW-1185">Reference proteome</keyword>
<dbReference type="PANTHER" id="PTHR32439">
    <property type="entry name" value="FERREDOXIN--NITRITE REDUCTASE, CHLOROPLASTIC"/>
    <property type="match status" value="1"/>
</dbReference>
<evidence type="ECO:0000256" key="5">
    <source>
        <dbReference type="ARBA" id="ARBA00023004"/>
    </source>
</evidence>
<reference evidence="8 9" key="1">
    <citation type="submission" date="2019-05" db="EMBL/GenBank/DDBJ databases">
        <title>Marivita sp. nov. isolated from sea sediment.</title>
        <authorList>
            <person name="Kim W."/>
        </authorList>
    </citation>
    <scope>NUCLEOTIDE SEQUENCE [LARGE SCALE GENOMIC DNA]</scope>
    <source>
        <strain evidence="8 9">CAU 1492</strain>
    </source>
</reference>
<dbReference type="SUPFAM" id="SSF56014">
    <property type="entry name" value="Nitrite and sulphite reductase 4Fe-4S domain-like"/>
    <property type="match status" value="2"/>
</dbReference>
<dbReference type="RefSeq" id="WP_138863540.1">
    <property type="nucleotide sequence ID" value="NZ_VCPC01000002.1"/>
</dbReference>
<dbReference type="SUPFAM" id="SSF55124">
    <property type="entry name" value="Nitrite/Sulfite reductase N-terminal domain-like"/>
    <property type="match status" value="1"/>
</dbReference>